<dbReference type="InterPro" id="IPR032704">
    <property type="entry name" value="Cms1"/>
</dbReference>
<dbReference type="InParanoid" id="A0A165HAS1"/>
<evidence type="ECO:0008006" key="3">
    <source>
        <dbReference type="Google" id="ProtNLM"/>
    </source>
</evidence>
<dbReference type="PANTHER" id="PTHR24030">
    <property type="entry name" value="PROTEIN CMSS1"/>
    <property type="match status" value="1"/>
</dbReference>
<dbReference type="STRING" id="1314785.A0A165HAS1"/>
<accession>A0A165HAS1</accession>
<dbReference type="Proteomes" id="UP000076871">
    <property type="component" value="Unassembled WGS sequence"/>
</dbReference>
<dbReference type="GO" id="GO:0005634">
    <property type="term" value="C:nucleus"/>
    <property type="evidence" value="ECO:0007669"/>
    <property type="project" value="TreeGrafter"/>
</dbReference>
<dbReference type="PANTHER" id="PTHR24030:SF0">
    <property type="entry name" value="PROTEIN CMSS1"/>
    <property type="match status" value="1"/>
</dbReference>
<dbReference type="OrthoDB" id="1929311at2759"/>
<name>A0A165HAS1_9APHY</name>
<sequence length="226" mass="24963">MQKRRLAESLNPVETPSVAAQSPMLLADYLSSMQAKAFSKMTSIELSDVQIPESSIVDTTQWVESKNLDRLVEFISKVLPTLHTRLSQRPKSSGSPTLIFVAGAALRVADITRALRDERLRGEKGGEIAKLFAKHFKLKEHVAFLKRTKIAAAVGTPGRLGKLLCETDALSTSALTHVILDITYRDAKKRNLLDIPETRDEVFKDVLAAPEVLQGLKQGKIHLVLL</sequence>
<dbReference type="FunCoup" id="A0A165HAS1">
    <property type="interactions" value="106"/>
</dbReference>
<dbReference type="AlphaFoldDB" id="A0A165HAS1"/>
<gene>
    <name evidence="1" type="ORF">LAESUDRAFT_642058</name>
</gene>
<organism evidence="1 2">
    <name type="scientific">Laetiporus sulphureus 93-53</name>
    <dbReference type="NCBI Taxonomy" id="1314785"/>
    <lineage>
        <taxon>Eukaryota</taxon>
        <taxon>Fungi</taxon>
        <taxon>Dikarya</taxon>
        <taxon>Basidiomycota</taxon>
        <taxon>Agaricomycotina</taxon>
        <taxon>Agaricomycetes</taxon>
        <taxon>Polyporales</taxon>
        <taxon>Laetiporus</taxon>
    </lineage>
</organism>
<keyword evidence="2" id="KW-1185">Reference proteome</keyword>
<proteinExistence type="predicted"/>
<dbReference type="Pfam" id="PF14617">
    <property type="entry name" value="CMS1"/>
    <property type="match status" value="1"/>
</dbReference>
<dbReference type="RefSeq" id="XP_040769219.1">
    <property type="nucleotide sequence ID" value="XM_040903712.1"/>
</dbReference>
<dbReference type="GO" id="GO:0030686">
    <property type="term" value="C:90S preribosome"/>
    <property type="evidence" value="ECO:0007669"/>
    <property type="project" value="TreeGrafter"/>
</dbReference>
<evidence type="ECO:0000313" key="1">
    <source>
        <dbReference type="EMBL" id="KZT11479.1"/>
    </source>
</evidence>
<dbReference type="EMBL" id="KV427607">
    <property type="protein sequence ID" value="KZT11479.1"/>
    <property type="molecule type" value="Genomic_DNA"/>
</dbReference>
<reference evidence="1 2" key="1">
    <citation type="journal article" date="2016" name="Mol. Biol. Evol.">
        <title>Comparative Genomics of Early-Diverging Mushroom-Forming Fungi Provides Insights into the Origins of Lignocellulose Decay Capabilities.</title>
        <authorList>
            <person name="Nagy L.G."/>
            <person name="Riley R."/>
            <person name="Tritt A."/>
            <person name="Adam C."/>
            <person name="Daum C."/>
            <person name="Floudas D."/>
            <person name="Sun H."/>
            <person name="Yadav J.S."/>
            <person name="Pangilinan J."/>
            <person name="Larsson K.H."/>
            <person name="Matsuura K."/>
            <person name="Barry K."/>
            <person name="Labutti K."/>
            <person name="Kuo R."/>
            <person name="Ohm R.A."/>
            <person name="Bhattacharya S.S."/>
            <person name="Shirouzu T."/>
            <person name="Yoshinaga Y."/>
            <person name="Martin F.M."/>
            <person name="Grigoriev I.V."/>
            <person name="Hibbett D.S."/>
        </authorList>
    </citation>
    <scope>NUCLEOTIDE SEQUENCE [LARGE SCALE GENOMIC DNA]</scope>
    <source>
        <strain evidence="1 2">93-53</strain>
    </source>
</reference>
<evidence type="ECO:0000313" key="2">
    <source>
        <dbReference type="Proteomes" id="UP000076871"/>
    </source>
</evidence>
<protein>
    <recommendedName>
        <fullName evidence="3">U3-containing 90S pre-ribosomal complex subunit-domain containing protein</fullName>
    </recommendedName>
</protein>
<dbReference type="GeneID" id="63820742"/>